<gene>
    <name evidence="7" type="ORF">Cgig2_029323</name>
</gene>
<protein>
    <recommendedName>
        <fullName evidence="6">BHLH domain-containing protein</fullName>
    </recommendedName>
</protein>
<dbReference type="InterPro" id="IPR037546">
    <property type="entry name" value="SAC51-like"/>
</dbReference>
<evidence type="ECO:0000256" key="3">
    <source>
        <dbReference type="ARBA" id="ARBA00023163"/>
    </source>
</evidence>
<evidence type="ECO:0000256" key="1">
    <source>
        <dbReference type="ARBA" id="ARBA00004123"/>
    </source>
</evidence>
<organism evidence="7 8">
    <name type="scientific">Carnegiea gigantea</name>
    <dbReference type="NCBI Taxonomy" id="171969"/>
    <lineage>
        <taxon>Eukaryota</taxon>
        <taxon>Viridiplantae</taxon>
        <taxon>Streptophyta</taxon>
        <taxon>Embryophyta</taxon>
        <taxon>Tracheophyta</taxon>
        <taxon>Spermatophyta</taxon>
        <taxon>Magnoliopsida</taxon>
        <taxon>eudicotyledons</taxon>
        <taxon>Gunneridae</taxon>
        <taxon>Pentapetalae</taxon>
        <taxon>Caryophyllales</taxon>
        <taxon>Cactineae</taxon>
        <taxon>Cactaceae</taxon>
        <taxon>Cactoideae</taxon>
        <taxon>Echinocereeae</taxon>
        <taxon>Carnegiea</taxon>
    </lineage>
</organism>
<keyword evidence="2" id="KW-0805">Transcription regulation</keyword>
<dbReference type="InterPro" id="IPR011598">
    <property type="entry name" value="bHLH_dom"/>
</dbReference>
<dbReference type="Proteomes" id="UP001153076">
    <property type="component" value="Unassembled WGS sequence"/>
</dbReference>
<feature type="compositionally biased region" description="Acidic residues" evidence="5">
    <location>
        <begin position="234"/>
        <end position="246"/>
    </location>
</feature>
<accession>A0A9Q1KW78</accession>
<evidence type="ECO:0000313" key="7">
    <source>
        <dbReference type="EMBL" id="KAJ8449961.1"/>
    </source>
</evidence>
<evidence type="ECO:0000256" key="5">
    <source>
        <dbReference type="SAM" id="MobiDB-lite"/>
    </source>
</evidence>
<dbReference type="CDD" id="cd18917">
    <property type="entry name" value="bHLH_AtSAC51_like"/>
    <property type="match status" value="1"/>
</dbReference>
<feature type="region of interest" description="Disordered" evidence="5">
    <location>
        <begin position="232"/>
        <end position="297"/>
    </location>
</feature>
<dbReference type="PROSITE" id="PS50888">
    <property type="entry name" value="BHLH"/>
    <property type="match status" value="1"/>
</dbReference>
<proteinExistence type="predicted"/>
<evidence type="ECO:0000313" key="8">
    <source>
        <dbReference type="Proteomes" id="UP001153076"/>
    </source>
</evidence>
<dbReference type="SUPFAM" id="SSF47459">
    <property type="entry name" value="HLH, helix-loop-helix DNA-binding domain"/>
    <property type="match status" value="1"/>
</dbReference>
<evidence type="ECO:0000256" key="4">
    <source>
        <dbReference type="ARBA" id="ARBA00023242"/>
    </source>
</evidence>
<dbReference type="EMBL" id="JAKOGI010000018">
    <property type="protein sequence ID" value="KAJ8449961.1"/>
    <property type="molecule type" value="Genomic_DNA"/>
</dbReference>
<dbReference type="GO" id="GO:0046983">
    <property type="term" value="F:protein dimerization activity"/>
    <property type="evidence" value="ECO:0007669"/>
    <property type="project" value="InterPro"/>
</dbReference>
<dbReference type="OrthoDB" id="1921805at2759"/>
<dbReference type="PANTHER" id="PTHR36066">
    <property type="entry name" value="TRANSCRIPTION FACTOR BHLH145"/>
    <property type="match status" value="1"/>
</dbReference>
<dbReference type="AlphaFoldDB" id="A0A9Q1KW78"/>
<dbReference type="GO" id="GO:0005634">
    <property type="term" value="C:nucleus"/>
    <property type="evidence" value="ECO:0007669"/>
    <property type="project" value="UniProtKB-SubCell"/>
</dbReference>
<name>A0A9Q1KW78_9CARY</name>
<keyword evidence="4" id="KW-0539">Nucleus</keyword>
<dbReference type="Gene3D" id="4.10.280.10">
    <property type="entry name" value="Helix-loop-helix DNA-binding domain"/>
    <property type="match status" value="1"/>
</dbReference>
<feature type="domain" description="BHLH" evidence="6">
    <location>
        <begin position="281"/>
        <end position="330"/>
    </location>
</feature>
<comment type="caution">
    <text evidence="7">The sequence shown here is derived from an EMBL/GenBank/DDBJ whole genome shotgun (WGS) entry which is preliminary data.</text>
</comment>
<dbReference type="Pfam" id="PF23173">
    <property type="entry name" value="bHLH_SAC51"/>
    <property type="match status" value="1"/>
</dbReference>
<dbReference type="InterPro" id="IPR036638">
    <property type="entry name" value="HLH_DNA-bd_sf"/>
</dbReference>
<comment type="subcellular location">
    <subcellularLocation>
        <location evidence="1">Nucleus</location>
    </subcellularLocation>
</comment>
<dbReference type="PANTHER" id="PTHR36066:SF11">
    <property type="entry name" value="TRANSCRIPTION FACTOR BHLH144"/>
    <property type="match status" value="1"/>
</dbReference>
<evidence type="ECO:0000256" key="2">
    <source>
        <dbReference type="ARBA" id="ARBA00023015"/>
    </source>
</evidence>
<feature type="compositionally biased region" description="Polar residues" evidence="5">
    <location>
        <begin position="249"/>
        <end position="268"/>
    </location>
</feature>
<sequence length="346" mass="37827">MPWTSSFVKYTRKCVRLVVFFRVILGKGKGKGLPGPALGWLSTSVSCLSRLRSLTKLFVGVNWDGLLLLIPPLNLFPVCSHDSGSFVDSVRSFIKLDCSTGQLMQSNQRGFPRQVLPQKDHVSMNDVHNAGAAYSSGRVFPVGPQSSRPSYAVEFQPTEICPRNFIVFDHTEDRSQIMFHPAIAHNSSYPPVHFHGTPIGDNKVAKFGNNVEGGIPSPFSEDSDDINALLSLDYDGEDPGESEGEEVSTARTQHYDGSSSPDSCSNHASKARKLERPSDCKSSCGGRSSGEGKRKKMQKMVKVLRGMVPGGDQMNTVSVLDEAVKYLKSMRVEAQKLGVGNLKYVP</sequence>
<evidence type="ECO:0000259" key="6">
    <source>
        <dbReference type="PROSITE" id="PS50888"/>
    </source>
</evidence>
<keyword evidence="3" id="KW-0804">Transcription</keyword>
<reference evidence="7" key="1">
    <citation type="submission" date="2022-04" db="EMBL/GenBank/DDBJ databases">
        <title>Carnegiea gigantea Genome sequencing and assembly v2.</title>
        <authorList>
            <person name="Copetti D."/>
            <person name="Sanderson M.J."/>
            <person name="Burquez A."/>
            <person name="Wojciechowski M.F."/>
        </authorList>
    </citation>
    <scope>NUCLEOTIDE SEQUENCE</scope>
    <source>
        <strain evidence="7">SGP5-SGP5p</strain>
        <tissue evidence="7">Aerial part</tissue>
    </source>
</reference>
<keyword evidence="8" id="KW-1185">Reference proteome</keyword>